<protein>
    <submittedName>
        <fullName evidence="1">Uncharacterized protein</fullName>
    </submittedName>
</protein>
<sequence>MNPSPQQAGKQRDVYVVCAKTADEARTWARQHGIPRSRVVYACHPGNNVIKMRGFITVVLPSFYERRDWHVVQAVVHRSQKKTAELTTRECF</sequence>
<name>A0ABN2XCA6_9ACTN</name>
<dbReference type="Proteomes" id="UP001500443">
    <property type="component" value="Unassembled WGS sequence"/>
</dbReference>
<evidence type="ECO:0000313" key="1">
    <source>
        <dbReference type="EMBL" id="GAA2108087.1"/>
    </source>
</evidence>
<gene>
    <name evidence="1" type="ORF">GCM10009802_03700</name>
</gene>
<organism evidence="1 2">
    <name type="scientific">Streptomyces synnematoformans</name>
    <dbReference type="NCBI Taxonomy" id="415721"/>
    <lineage>
        <taxon>Bacteria</taxon>
        <taxon>Bacillati</taxon>
        <taxon>Actinomycetota</taxon>
        <taxon>Actinomycetes</taxon>
        <taxon>Kitasatosporales</taxon>
        <taxon>Streptomycetaceae</taxon>
        <taxon>Streptomyces</taxon>
    </lineage>
</organism>
<proteinExistence type="predicted"/>
<comment type="caution">
    <text evidence="1">The sequence shown here is derived from an EMBL/GenBank/DDBJ whole genome shotgun (WGS) entry which is preliminary data.</text>
</comment>
<reference evidence="1 2" key="1">
    <citation type="journal article" date="2019" name="Int. J. Syst. Evol. Microbiol.">
        <title>The Global Catalogue of Microorganisms (GCM) 10K type strain sequencing project: providing services to taxonomists for standard genome sequencing and annotation.</title>
        <authorList>
            <consortium name="The Broad Institute Genomics Platform"/>
            <consortium name="The Broad Institute Genome Sequencing Center for Infectious Disease"/>
            <person name="Wu L."/>
            <person name="Ma J."/>
        </authorList>
    </citation>
    <scope>NUCLEOTIDE SEQUENCE [LARGE SCALE GENOMIC DNA]</scope>
    <source>
        <strain evidence="1 2">JCM 15481</strain>
    </source>
</reference>
<accession>A0ABN2XCA6</accession>
<keyword evidence="2" id="KW-1185">Reference proteome</keyword>
<dbReference type="EMBL" id="BAAAPF010000003">
    <property type="protein sequence ID" value="GAA2108087.1"/>
    <property type="molecule type" value="Genomic_DNA"/>
</dbReference>
<dbReference type="RefSeq" id="WP_344287145.1">
    <property type="nucleotide sequence ID" value="NZ_BAAAPF010000003.1"/>
</dbReference>
<evidence type="ECO:0000313" key="2">
    <source>
        <dbReference type="Proteomes" id="UP001500443"/>
    </source>
</evidence>